<name>A0ABU1YL35_ROSSA</name>
<dbReference type="Pfam" id="PF08521">
    <property type="entry name" value="2CSK_N"/>
    <property type="match status" value="1"/>
</dbReference>
<dbReference type="SMART" id="SM00388">
    <property type="entry name" value="HisKA"/>
    <property type="match status" value="1"/>
</dbReference>
<dbReference type="SUPFAM" id="SSF55874">
    <property type="entry name" value="ATPase domain of HSP90 chaperone/DNA topoisomerase II/histidine kinase"/>
    <property type="match status" value="1"/>
</dbReference>
<keyword evidence="8" id="KW-1133">Transmembrane helix</keyword>
<dbReference type="PANTHER" id="PTHR45436:SF5">
    <property type="entry name" value="SENSOR HISTIDINE KINASE TRCS"/>
    <property type="match status" value="1"/>
</dbReference>
<dbReference type="SMART" id="SM00387">
    <property type="entry name" value="HATPase_c"/>
    <property type="match status" value="1"/>
</dbReference>
<dbReference type="InterPro" id="IPR013727">
    <property type="entry name" value="2CSK_N"/>
</dbReference>
<feature type="domain" description="HAMP" evidence="12">
    <location>
        <begin position="168"/>
        <end position="220"/>
    </location>
</feature>
<dbReference type="RefSeq" id="WP_310264423.1">
    <property type="nucleotide sequence ID" value="NZ_JAVDXU010000001.1"/>
</dbReference>
<evidence type="ECO:0000256" key="10">
    <source>
        <dbReference type="ARBA" id="ARBA00023136"/>
    </source>
</evidence>
<dbReference type="PRINTS" id="PR00344">
    <property type="entry name" value="BCTRLSENSOR"/>
</dbReference>
<dbReference type="PROSITE" id="PS50109">
    <property type="entry name" value="HIS_KIN"/>
    <property type="match status" value="1"/>
</dbReference>
<feature type="domain" description="Histidine kinase" evidence="11">
    <location>
        <begin position="228"/>
        <end position="438"/>
    </location>
</feature>
<dbReference type="EC" id="2.7.13.3" evidence="3"/>
<dbReference type="Gene3D" id="1.10.287.130">
    <property type="match status" value="1"/>
</dbReference>
<comment type="catalytic activity">
    <reaction evidence="1">
        <text>ATP + protein L-histidine = ADP + protein N-phospho-L-histidine.</text>
        <dbReference type="EC" id="2.7.13.3"/>
    </reaction>
</comment>
<protein>
    <recommendedName>
        <fullName evidence="3">histidine kinase</fullName>
        <ecNumber evidence="3">2.7.13.3</ecNumber>
    </recommendedName>
</protein>
<dbReference type="Pfam" id="PF00512">
    <property type="entry name" value="HisKA"/>
    <property type="match status" value="1"/>
</dbReference>
<evidence type="ECO:0000256" key="1">
    <source>
        <dbReference type="ARBA" id="ARBA00000085"/>
    </source>
</evidence>
<evidence type="ECO:0000256" key="8">
    <source>
        <dbReference type="ARBA" id="ARBA00022989"/>
    </source>
</evidence>
<accession>A0ABU1YL35</accession>
<dbReference type="InterPro" id="IPR004358">
    <property type="entry name" value="Sig_transdc_His_kin-like_C"/>
</dbReference>
<evidence type="ECO:0000256" key="3">
    <source>
        <dbReference type="ARBA" id="ARBA00012438"/>
    </source>
</evidence>
<dbReference type="GO" id="GO:0004673">
    <property type="term" value="F:protein histidine kinase activity"/>
    <property type="evidence" value="ECO:0007669"/>
    <property type="project" value="UniProtKB-EC"/>
</dbReference>
<dbReference type="CDD" id="cd00082">
    <property type="entry name" value="HisKA"/>
    <property type="match status" value="1"/>
</dbReference>
<evidence type="ECO:0000256" key="7">
    <source>
        <dbReference type="ARBA" id="ARBA00022777"/>
    </source>
</evidence>
<dbReference type="InterPro" id="IPR050428">
    <property type="entry name" value="TCS_sensor_his_kinase"/>
</dbReference>
<dbReference type="PROSITE" id="PS50885">
    <property type="entry name" value="HAMP"/>
    <property type="match status" value="1"/>
</dbReference>
<evidence type="ECO:0000256" key="2">
    <source>
        <dbReference type="ARBA" id="ARBA00004370"/>
    </source>
</evidence>
<evidence type="ECO:0000256" key="4">
    <source>
        <dbReference type="ARBA" id="ARBA00022553"/>
    </source>
</evidence>
<dbReference type="InterPro" id="IPR036097">
    <property type="entry name" value="HisK_dim/P_sf"/>
</dbReference>
<dbReference type="Proteomes" id="UP001180453">
    <property type="component" value="Unassembled WGS sequence"/>
</dbReference>
<evidence type="ECO:0000256" key="9">
    <source>
        <dbReference type="ARBA" id="ARBA00023012"/>
    </source>
</evidence>
<evidence type="ECO:0000313" key="13">
    <source>
        <dbReference type="EMBL" id="MDR7269569.1"/>
    </source>
</evidence>
<dbReference type="SUPFAM" id="SSF47384">
    <property type="entry name" value="Homodimeric domain of signal transducing histidine kinase"/>
    <property type="match status" value="1"/>
</dbReference>
<keyword evidence="4" id="KW-0597">Phosphoprotein</keyword>
<evidence type="ECO:0000259" key="11">
    <source>
        <dbReference type="PROSITE" id="PS50109"/>
    </source>
</evidence>
<evidence type="ECO:0000256" key="5">
    <source>
        <dbReference type="ARBA" id="ARBA00022679"/>
    </source>
</evidence>
<evidence type="ECO:0000313" key="14">
    <source>
        <dbReference type="Proteomes" id="UP001180453"/>
    </source>
</evidence>
<sequence>MKWLGTLRGRLFALLAILGAVTALAVAGATYISVRAEADELFDYQLRQTALSLRDQGRIAGEEAAALADPSLDYLVQIWSVQGLEIYSSRPQGMTEALPARAVLGYSNLHLAGQDWRVFSAATPLRVVQVAQPLAVRQRLAAVAALRSVVPVAVALPLVAAAIWWLLGVSLAPLARVTRAAQAGGANALQPLPTTGLPGEVAPLVEAFNDLLGRLSSAFEAQRSFVADAAHELRSPLTALKLQLGLLRDAAPGQEQDASIARLRGGIDRAVHLVEQLLALARAEPGAAAVQLPLDLTELARQAVADVQPLADKAGVALSLTAPDPLPLTGDPQALRGALRNLIDNAVKYGARTVQVSALRGPRGAPLLRVDDDGPGIPLEARERVFDRFQRGEHSAVEGSGLGLAIVQAAARQQGASVTLDTSPAGGLRVEIAWPLHVAQEHRPT</sequence>
<dbReference type="InterPro" id="IPR036890">
    <property type="entry name" value="HATPase_C_sf"/>
</dbReference>
<keyword evidence="14" id="KW-1185">Reference proteome</keyword>
<keyword evidence="7 13" id="KW-0418">Kinase</keyword>
<keyword evidence="10" id="KW-0472">Membrane</keyword>
<reference evidence="13 14" key="1">
    <citation type="submission" date="2023-07" db="EMBL/GenBank/DDBJ databases">
        <title>Sorghum-associated microbial communities from plants grown in Nebraska, USA.</title>
        <authorList>
            <person name="Schachtman D."/>
        </authorList>
    </citation>
    <scope>NUCLEOTIDE SEQUENCE [LARGE SCALE GENOMIC DNA]</scope>
    <source>
        <strain evidence="13 14">BE314</strain>
    </source>
</reference>
<dbReference type="Gene3D" id="3.30.565.10">
    <property type="entry name" value="Histidine kinase-like ATPase, C-terminal domain"/>
    <property type="match status" value="1"/>
</dbReference>
<dbReference type="InterPro" id="IPR003661">
    <property type="entry name" value="HisK_dim/P_dom"/>
</dbReference>
<dbReference type="EMBL" id="JAVDXU010000001">
    <property type="protein sequence ID" value="MDR7269569.1"/>
    <property type="molecule type" value="Genomic_DNA"/>
</dbReference>
<keyword evidence="5 13" id="KW-0808">Transferase</keyword>
<dbReference type="PANTHER" id="PTHR45436">
    <property type="entry name" value="SENSOR HISTIDINE KINASE YKOH"/>
    <property type="match status" value="1"/>
</dbReference>
<evidence type="ECO:0000259" key="12">
    <source>
        <dbReference type="PROSITE" id="PS50885"/>
    </source>
</evidence>
<dbReference type="CDD" id="cd00075">
    <property type="entry name" value="HATPase"/>
    <property type="match status" value="1"/>
</dbReference>
<dbReference type="Pfam" id="PF02518">
    <property type="entry name" value="HATPase_c"/>
    <property type="match status" value="1"/>
</dbReference>
<proteinExistence type="predicted"/>
<comment type="subcellular location">
    <subcellularLocation>
        <location evidence="2">Membrane</location>
    </subcellularLocation>
</comment>
<organism evidence="13 14">
    <name type="scientific">Roseateles saccharophilus</name>
    <name type="common">Pseudomonas saccharophila</name>
    <dbReference type="NCBI Taxonomy" id="304"/>
    <lineage>
        <taxon>Bacteria</taxon>
        <taxon>Pseudomonadati</taxon>
        <taxon>Pseudomonadota</taxon>
        <taxon>Betaproteobacteria</taxon>
        <taxon>Burkholderiales</taxon>
        <taxon>Sphaerotilaceae</taxon>
        <taxon>Roseateles</taxon>
    </lineage>
</organism>
<keyword evidence="9" id="KW-0902">Two-component regulatory system</keyword>
<dbReference type="InterPro" id="IPR005467">
    <property type="entry name" value="His_kinase_dom"/>
</dbReference>
<dbReference type="InterPro" id="IPR003660">
    <property type="entry name" value="HAMP_dom"/>
</dbReference>
<keyword evidence="6" id="KW-0812">Transmembrane</keyword>
<comment type="caution">
    <text evidence="13">The sequence shown here is derived from an EMBL/GenBank/DDBJ whole genome shotgun (WGS) entry which is preliminary data.</text>
</comment>
<evidence type="ECO:0000256" key="6">
    <source>
        <dbReference type="ARBA" id="ARBA00022692"/>
    </source>
</evidence>
<dbReference type="InterPro" id="IPR003594">
    <property type="entry name" value="HATPase_dom"/>
</dbReference>
<gene>
    <name evidence="13" type="ORF">J2X20_002198</name>
</gene>